<dbReference type="Proteomes" id="UP000184188">
    <property type="component" value="Unassembled WGS sequence"/>
</dbReference>
<keyword evidence="3" id="KW-1185">Reference proteome</keyword>
<dbReference type="GeneID" id="34608161"/>
<keyword evidence="1" id="KW-0732">Signal</keyword>
<sequence length="75" mass="8150">MSVSVLSLSHLVSLSFLCPLHAEMFMIRPDRCPGYASFPGPLPALGIIHCHISPLKNCPSFSRVGKFEKFGECGS</sequence>
<reference evidence="3" key="1">
    <citation type="journal article" date="2017" name="Genome Biol.">
        <title>Comparative genomics reveals high biological diversity and specific adaptations in the industrially and medically important fungal genus Aspergillus.</title>
        <authorList>
            <person name="de Vries R.P."/>
            <person name="Riley R."/>
            <person name="Wiebenga A."/>
            <person name="Aguilar-Osorio G."/>
            <person name="Amillis S."/>
            <person name="Uchima C.A."/>
            <person name="Anderluh G."/>
            <person name="Asadollahi M."/>
            <person name="Askin M."/>
            <person name="Barry K."/>
            <person name="Battaglia E."/>
            <person name="Bayram O."/>
            <person name="Benocci T."/>
            <person name="Braus-Stromeyer S.A."/>
            <person name="Caldana C."/>
            <person name="Canovas D."/>
            <person name="Cerqueira G.C."/>
            <person name="Chen F."/>
            <person name="Chen W."/>
            <person name="Choi C."/>
            <person name="Clum A."/>
            <person name="Dos Santos R.A."/>
            <person name="Damasio A.R."/>
            <person name="Diallinas G."/>
            <person name="Emri T."/>
            <person name="Fekete E."/>
            <person name="Flipphi M."/>
            <person name="Freyberg S."/>
            <person name="Gallo A."/>
            <person name="Gournas C."/>
            <person name="Habgood R."/>
            <person name="Hainaut M."/>
            <person name="Harispe M.L."/>
            <person name="Henrissat B."/>
            <person name="Hilden K.S."/>
            <person name="Hope R."/>
            <person name="Hossain A."/>
            <person name="Karabika E."/>
            <person name="Karaffa L."/>
            <person name="Karanyi Z."/>
            <person name="Krasevec N."/>
            <person name="Kuo A."/>
            <person name="Kusch H."/>
            <person name="LaButti K."/>
            <person name="Lagendijk E.L."/>
            <person name="Lapidus A."/>
            <person name="Levasseur A."/>
            <person name="Lindquist E."/>
            <person name="Lipzen A."/>
            <person name="Logrieco A.F."/>
            <person name="MacCabe A."/>
            <person name="Maekelae M.R."/>
            <person name="Malavazi I."/>
            <person name="Melin P."/>
            <person name="Meyer V."/>
            <person name="Mielnichuk N."/>
            <person name="Miskei M."/>
            <person name="Molnar A.P."/>
            <person name="Mule G."/>
            <person name="Ngan C.Y."/>
            <person name="Orejas M."/>
            <person name="Orosz E."/>
            <person name="Ouedraogo J.P."/>
            <person name="Overkamp K.M."/>
            <person name="Park H.-S."/>
            <person name="Perrone G."/>
            <person name="Piumi F."/>
            <person name="Punt P.J."/>
            <person name="Ram A.F."/>
            <person name="Ramon A."/>
            <person name="Rauscher S."/>
            <person name="Record E."/>
            <person name="Riano-Pachon D.M."/>
            <person name="Robert V."/>
            <person name="Roehrig J."/>
            <person name="Ruller R."/>
            <person name="Salamov A."/>
            <person name="Salih N.S."/>
            <person name="Samson R.A."/>
            <person name="Sandor E."/>
            <person name="Sanguinetti M."/>
            <person name="Schuetze T."/>
            <person name="Sepcic K."/>
            <person name="Shelest E."/>
            <person name="Sherlock G."/>
            <person name="Sophianopoulou V."/>
            <person name="Squina F.M."/>
            <person name="Sun H."/>
            <person name="Susca A."/>
            <person name="Todd R.B."/>
            <person name="Tsang A."/>
            <person name="Unkles S.E."/>
            <person name="van de Wiele N."/>
            <person name="van Rossen-Uffink D."/>
            <person name="Oliveira J.V."/>
            <person name="Vesth T.C."/>
            <person name="Visser J."/>
            <person name="Yu J.-H."/>
            <person name="Zhou M."/>
            <person name="Andersen M.R."/>
            <person name="Archer D.B."/>
            <person name="Baker S.E."/>
            <person name="Benoit I."/>
            <person name="Brakhage A.A."/>
            <person name="Braus G.H."/>
            <person name="Fischer R."/>
            <person name="Frisvad J.C."/>
            <person name="Goldman G.H."/>
            <person name="Houbraken J."/>
            <person name="Oakley B."/>
            <person name="Pocsi I."/>
            <person name="Scazzocchio C."/>
            <person name="Seiboth B."/>
            <person name="vanKuyk P.A."/>
            <person name="Wortman J."/>
            <person name="Dyer P.S."/>
            <person name="Grigoriev I.V."/>
        </authorList>
    </citation>
    <scope>NUCLEOTIDE SEQUENCE [LARGE SCALE GENOMIC DNA]</scope>
    <source>
        <strain evidence="3">CBS 506.65</strain>
    </source>
</reference>
<evidence type="ECO:0008006" key="4">
    <source>
        <dbReference type="Google" id="ProtNLM"/>
    </source>
</evidence>
<gene>
    <name evidence="2" type="ORF">ASPZODRAFT_127254</name>
</gene>
<dbReference type="VEuPathDB" id="FungiDB:ASPZODRAFT_127254"/>
<accession>A0A1L9SVQ7</accession>
<feature type="chain" id="PRO_5012137625" description="Secreted protein" evidence="1">
    <location>
        <begin position="23"/>
        <end position="75"/>
    </location>
</feature>
<feature type="signal peptide" evidence="1">
    <location>
        <begin position="1"/>
        <end position="22"/>
    </location>
</feature>
<name>A0A1L9SVQ7_9EURO</name>
<organism evidence="2 3">
    <name type="scientific">Penicilliopsis zonata CBS 506.65</name>
    <dbReference type="NCBI Taxonomy" id="1073090"/>
    <lineage>
        <taxon>Eukaryota</taxon>
        <taxon>Fungi</taxon>
        <taxon>Dikarya</taxon>
        <taxon>Ascomycota</taxon>
        <taxon>Pezizomycotina</taxon>
        <taxon>Eurotiomycetes</taxon>
        <taxon>Eurotiomycetidae</taxon>
        <taxon>Eurotiales</taxon>
        <taxon>Aspergillaceae</taxon>
        <taxon>Penicilliopsis</taxon>
    </lineage>
</organism>
<dbReference type="AlphaFoldDB" id="A0A1L9SVQ7"/>
<evidence type="ECO:0000256" key="1">
    <source>
        <dbReference type="SAM" id="SignalP"/>
    </source>
</evidence>
<proteinExistence type="predicted"/>
<dbReference type="EMBL" id="KV878336">
    <property type="protein sequence ID" value="OJJ51224.1"/>
    <property type="molecule type" value="Genomic_DNA"/>
</dbReference>
<evidence type="ECO:0000313" key="3">
    <source>
        <dbReference type="Proteomes" id="UP000184188"/>
    </source>
</evidence>
<protein>
    <recommendedName>
        <fullName evidence="4">Secreted protein</fullName>
    </recommendedName>
</protein>
<evidence type="ECO:0000313" key="2">
    <source>
        <dbReference type="EMBL" id="OJJ51224.1"/>
    </source>
</evidence>
<dbReference type="RefSeq" id="XP_022585734.1">
    <property type="nucleotide sequence ID" value="XM_022721696.1"/>
</dbReference>